<feature type="non-terminal residue" evidence="3">
    <location>
        <position position="1"/>
    </location>
</feature>
<dbReference type="SUPFAM" id="SSF54334">
    <property type="entry name" value="Superantigen toxins, C-terminal domain"/>
    <property type="match status" value="1"/>
</dbReference>
<comment type="caution">
    <text evidence="3">The sequence shown here is derived from an EMBL/GenBank/DDBJ whole genome shotgun (WGS) entry which is preliminary data.</text>
</comment>
<dbReference type="Gene3D" id="3.10.20.120">
    <property type="match status" value="1"/>
</dbReference>
<comment type="similarity">
    <text evidence="1">Belongs to the staphylococcal/streptococcal toxin family.</text>
</comment>
<name>A0A6A8G2B0_STAAU</name>
<dbReference type="InterPro" id="IPR016091">
    <property type="entry name" value="SuperAg_toxin_C"/>
</dbReference>
<organism evidence="3">
    <name type="scientific">Staphylococcus aureus</name>
    <dbReference type="NCBI Taxonomy" id="1280"/>
    <lineage>
        <taxon>Bacteria</taxon>
        <taxon>Bacillati</taxon>
        <taxon>Bacillota</taxon>
        <taxon>Bacilli</taxon>
        <taxon>Bacillales</taxon>
        <taxon>Staphylococcaceae</taxon>
        <taxon>Staphylococcus</taxon>
    </lineage>
</organism>
<gene>
    <name evidence="3" type="ORF">GF572_13400</name>
</gene>
<reference evidence="3" key="1">
    <citation type="journal article" date="2018" name="Open Forum Infect. Dis.">
        <title>The Cefazolin Inoculum Effect Is Associated With Increased Mortality in Methicillin-Susceptible Staphylococcus aureus Bacteremia.</title>
        <authorList>
            <person name="Miller W.R."/>
            <person name="Seas C."/>
            <person name="Carvajal L.P."/>
            <person name="Diaz L."/>
            <person name="Echeverri A.M."/>
            <person name="Ferro C."/>
            <person name="Rios R."/>
            <person name="Porras P."/>
            <person name="Luna C."/>
            <person name="Gotuzzo E."/>
            <person name="Munita J.M."/>
            <person name="Nannini E."/>
            <person name="Carcamo C."/>
            <person name="Reyes J."/>
            <person name="Arias C.A."/>
        </authorList>
    </citation>
    <scope>NUCLEOTIDE SEQUENCE</scope>
    <source>
        <strain evidence="3">UA917</strain>
    </source>
</reference>
<proteinExistence type="inferred from homology"/>
<evidence type="ECO:0000256" key="1">
    <source>
        <dbReference type="ARBA" id="ARBA00008401"/>
    </source>
</evidence>
<dbReference type="Pfam" id="PF02876">
    <property type="entry name" value="Stap_Strp_tox_C"/>
    <property type="match status" value="1"/>
</dbReference>
<protein>
    <submittedName>
        <fullName evidence="3">Exotoxin</fullName>
    </submittedName>
</protein>
<dbReference type="EMBL" id="WKIA01000293">
    <property type="protein sequence ID" value="MRV79425.1"/>
    <property type="molecule type" value="Genomic_DNA"/>
</dbReference>
<dbReference type="AlphaFoldDB" id="A0A6A8G2B0"/>
<evidence type="ECO:0000313" key="3">
    <source>
        <dbReference type="EMBL" id="MRV79425.1"/>
    </source>
</evidence>
<sequence>EFNSSPYETGYIKFIEGSGHSFWYDLMPESGKKFYPTKYLLIYNDNKTVESKSINVEVHLTKK</sequence>
<dbReference type="GO" id="GO:0005576">
    <property type="term" value="C:extracellular region"/>
    <property type="evidence" value="ECO:0007669"/>
    <property type="project" value="InterPro"/>
</dbReference>
<accession>A0A6A8G2B0</accession>
<evidence type="ECO:0000259" key="2">
    <source>
        <dbReference type="Pfam" id="PF02876"/>
    </source>
</evidence>
<feature type="domain" description="Staphylococcal/Streptococcal toxin beta-grasp" evidence="2">
    <location>
        <begin position="5"/>
        <end position="60"/>
    </location>
</feature>
<dbReference type="InterPro" id="IPR006123">
    <property type="entry name" value="Toxin_b-grasp_Staph/Strep"/>
</dbReference>